<keyword evidence="1" id="KW-0812">Transmembrane</keyword>
<sequence>MRSSQVIICSETEVPFIQQLEATKENPMTKRMTFLCGMLAMGLLCLVAVYAPDLFVRWYLGV</sequence>
<reference evidence="2" key="1">
    <citation type="journal article" date="2015" name="Nature">
        <title>Complex archaea that bridge the gap between prokaryotes and eukaryotes.</title>
        <authorList>
            <person name="Spang A."/>
            <person name="Saw J.H."/>
            <person name="Jorgensen S.L."/>
            <person name="Zaremba-Niedzwiedzka K."/>
            <person name="Martijn J."/>
            <person name="Lind A.E."/>
            <person name="van Eijk R."/>
            <person name="Schleper C."/>
            <person name="Guy L."/>
            <person name="Ettema T.J."/>
        </authorList>
    </citation>
    <scope>NUCLEOTIDE SEQUENCE</scope>
</reference>
<keyword evidence="1" id="KW-1133">Transmembrane helix</keyword>
<keyword evidence="1" id="KW-0472">Membrane</keyword>
<comment type="caution">
    <text evidence="2">The sequence shown here is derived from an EMBL/GenBank/DDBJ whole genome shotgun (WGS) entry which is preliminary data.</text>
</comment>
<evidence type="ECO:0000313" key="2">
    <source>
        <dbReference type="EMBL" id="KKM05559.1"/>
    </source>
</evidence>
<feature type="transmembrane region" description="Helical" evidence="1">
    <location>
        <begin position="32"/>
        <end position="51"/>
    </location>
</feature>
<dbReference type="AlphaFoldDB" id="A0A0F9H3B5"/>
<name>A0A0F9H3B5_9ZZZZ</name>
<dbReference type="EMBL" id="LAZR01016192">
    <property type="protein sequence ID" value="KKM05559.1"/>
    <property type="molecule type" value="Genomic_DNA"/>
</dbReference>
<evidence type="ECO:0000256" key="1">
    <source>
        <dbReference type="SAM" id="Phobius"/>
    </source>
</evidence>
<organism evidence="2">
    <name type="scientific">marine sediment metagenome</name>
    <dbReference type="NCBI Taxonomy" id="412755"/>
    <lineage>
        <taxon>unclassified sequences</taxon>
        <taxon>metagenomes</taxon>
        <taxon>ecological metagenomes</taxon>
    </lineage>
</organism>
<proteinExistence type="predicted"/>
<accession>A0A0F9H3B5</accession>
<gene>
    <name evidence="2" type="ORF">LCGC14_1752880</name>
</gene>
<protein>
    <submittedName>
        <fullName evidence="2">Uncharacterized protein</fullName>
    </submittedName>
</protein>